<keyword evidence="2" id="KW-0812">Transmembrane</keyword>
<feature type="signal peptide" evidence="3">
    <location>
        <begin position="1"/>
        <end position="19"/>
    </location>
</feature>
<keyword evidence="3" id="KW-0732">Signal</keyword>
<feature type="chain" id="PRO_5005213303" evidence="3">
    <location>
        <begin position="20"/>
        <end position="786"/>
    </location>
</feature>
<dbReference type="AlphaFoldDB" id="A0A0H4X7W6"/>
<dbReference type="KEGG" id="mym:A176_006582"/>
<evidence type="ECO:0000313" key="4">
    <source>
        <dbReference type="EMBL" id="AKQ69670.1"/>
    </source>
</evidence>
<dbReference type="NCBIfam" id="NF047640">
    <property type="entry name" value="gliding_AgmC_N"/>
    <property type="match status" value="1"/>
</dbReference>
<dbReference type="eggNOG" id="COG2885">
    <property type="taxonomic scope" value="Bacteria"/>
</dbReference>
<evidence type="ECO:0000256" key="1">
    <source>
        <dbReference type="SAM" id="MobiDB-lite"/>
    </source>
</evidence>
<dbReference type="InterPro" id="IPR058184">
    <property type="entry name" value="AgmC-like_N"/>
</dbReference>
<reference evidence="4 5" key="1">
    <citation type="journal article" date="2016" name="PLoS ONE">
        <title>Complete Genome Sequence and Comparative Genomics of a Novel Myxobacterium Myxococcus hansupus.</title>
        <authorList>
            <person name="Sharma G."/>
            <person name="Narwani T."/>
            <person name="Subramanian S."/>
        </authorList>
    </citation>
    <scope>NUCLEOTIDE SEQUENCE [LARGE SCALE GENOMIC DNA]</scope>
    <source>
        <strain evidence="5">mixupus</strain>
    </source>
</reference>
<evidence type="ECO:0000313" key="5">
    <source>
        <dbReference type="Proteomes" id="UP000009026"/>
    </source>
</evidence>
<keyword evidence="5" id="KW-1185">Reference proteome</keyword>
<dbReference type="EMBL" id="CP012109">
    <property type="protein sequence ID" value="AKQ69670.1"/>
    <property type="molecule type" value="Genomic_DNA"/>
</dbReference>
<dbReference type="Proteomes" id="UP000009026">
    <property type="component" value="Chromosome"/>
</dbReference>
<protein>
    <submittedName>
        <fullName evidence="4">PE-PGRS family protein</fullName>
    </submittedName>
</protein>
<keyword evidence="2" id="KW-0472">Membrane</keyword>
<dbReference type="NCBIfam" id="TIGR03382">
    <property type="entry name" value="GC_trans_RRR"/>
    <property type="match status" value="1"/>
</dbReference>
<feature type="transmembrane region" description="Helical" evidence="2">
    <location>
        <begin position="761"/>
        <end position="781"/>
    </location>
</feature>
<evidence type="ECO:0000256" key="3">
    <source>
        <dbReference type="SAM" id="SignalP"/>
    </source>
</evidence>
<dbReference type="InterPro" id="IPR017756">
    <property type="entry name" value="TM_Gly-Cys-Arg_CS"/>
</dbReference>
<accession>A0A0H4X7W6</accession>
<dbReference type="OrthoDB" id="5496215at2"/>
<dbReference type="InterPro" id="IPR013783">
    <property type="entry name" value="Ig-like_fold"/>
</dbReference>
<feature type="region of interest" description="Disordered" evidence="1">
    <location>
        <begin position="629"/>
        <end position="658"/>
    </location>
</feature>
<proteinExistence type="predicted"/>
<keyword evidence="2" id="KW-1133">Transmembrane helix</keyword>
<gene>
    <name evidence="4" type="ORF">A176_006582</name>
</gene>
<dbReference type="PATRIC" id="fig|1297742.4.peg.6671"/>
<organism evidence="4 5">
    <name type="scientific">Pseudomyxococcus hansupus</name>
    <dbReference type="NCBI Taxonomy" id="1297742"/>
    <lineage>
        <taxon>Bacteria</taxon>
        <taxon>Pseudomonadati</taxon>
        <taxon>Myxococcota</taxon>
        <taxon>Myxococcia</taxon>
        <taxon>Myxococcales</taxon>
        <taxon>Cystobacterineae</taxon>
        <taxon>Myxococcaceae</taxon>
        <taxon>Pseudomyxococcus</taxon>
    </lineage>
</organism>
<sequence>MRFVWTCLLVLLPASPALAELDSFGLGTGRHGALNVTASDHIVNVATPLTAGVNTGETRIKVERTTGFSEGMLVLFHQSGGPDEAVGTSGGTLELRGVGHWELARVAAVSSEPVELRLTAPLVHPFVIPGAQVVTVPEYTTVTVAAGATVAPRPWDGRSGGIVAFLATGSVTNQGLISAEGAGFRGGAFLNHPEIYSCTALDLAPEAGGSYKGEGLLVGRFGSAAGRGSAAGGGGGGNCHNAGGGGGANAGRGGGGGRSTETDLMRDVGGQGGVPAAYSLVEKFIFGSGGGAGEGNDDLGSGGGAGGGAVLLRARAFSGSGRITVDGLSALPTPGDDGAGGGGAGGALILRAEGTLGCGAARAAGGRGGTVSDPDWVLGPGGGGGGGGVLLQGTTTPCPTVVTGGAAGTLTASDGGTHGAGLGSSGVVTQYLTSYRTPTMPAVSTPVDGAVGVPDRPRFVGRAEPGVRVLVFVDGVERLHVVADAAGSFSAHIAPPQESLSVGTHTVHAVSESLGAFSRSSVPVTFSVAATLEDGGVVVEPILVIPQDGETVGTTPLFAGVAPNGLTVGIEVDNGAEVIIPVDGAGRFRYQWPAESPLAPGPHFVTVHSHNEAGISGPYSQPIRFESQAVSGGVDGGSSNPDAGSSQGDGGGTQVPEEGWPVLVVPEEGEVVDTTPLFAGAASPGATVVIEVDGSEVATVTADDTGAFRYQVPREGALSVGPHSVAAQEHLIASSRAPARSRSTAFQVRGPAALDVGCGCGASPVGMVGAWSLLVGLAVLARRRRA</sequence>
<dbReference type="Gene3D" id="2.60.40.10">
    <property type="entry name" value="Immunoglobulins"/>
    <property type="match status" value="1"/>
</dbReference>
<dbReference type="RefSeq" id="WP_002636231.1">
    <property type="nucleotide sequence ID" value="NZ_CP012109.1"/>
</dbReference>
<dbReference type="STRING" id="1297742.A176_006582"/>
<evidence type="ECO:0000256" key="2">
    <source>
        <dbReference type="SAM" id="Phobius"/>
    </source>
</evidence>
<name>A0A0H4X7W6_9BACT</name>
<feature type="compositionally biased region" description="Polar residues" evidence="1">
    <location>
        <begin position="637"/>
        <end position="646"/>
    </location>
</feature>